<feature type="domain" description="Thioredoxin" evidence="1">
    <location>
        <begin position="57"/>
        <end position="103"/>
    </location>
</feature>
<proteinExistence type="predicted"/>
<dbReference type="PANTHER" id="PTHR45815">
    <property type="entry name" value="PROTEIN DISULFIDE-ISOMERASE A6"/>
    <property type="match status" value="1"/>
</dbReference>
<dbReference type="SUPFAM" id="SSF52833">
    <property type="entry name" value="Thioredoxin-like"/>
    <property type="match status" value="1"/>
</dbReference>
<dbReference type="GO" id="GO:0005788">
    <property type="term" value="C:endoplasmic reticulum lumen"/>
    <property type="evidence" value="ECO:0007669"/>
    <property type="project" value="TreeGrafter"/>
</dbReference>
<reference evidence="2 3" key="1">
    <citation type="submission" date="2020-02" db="EMBL/GenBank/DDBJ databases">
        <title>Draft genome sequence of Haematococcus lacustris strain NIES-144.</title>
        <authorList>
            <person name="Morimoto D."/>
            <person name="Nakagawa S."/>
            <person name="Yoshida T."/>
            <person name="Sawayama S."/>
        </authorList>
    </citation>
    <scope>NUCLEOTIDE SEQUENCE [LARGE SCALE GENOMIC DNA]</scope>
    <source>
        <strain evidence="2 3">NIES-144</strain>
    </source>
</reference>
<gene>
    <name evidence="2" type="ORF">HaLaN_13417</name>
</gene>
<organism evidence="2 3">
    <name type="scientific">Haematococcus lacustris</name>
    <name type="common">Green alga</name>
    <name type="synonym">Haematococcus pluvialis</name>
    <dbReference type="NCBI Taxonomy" id="44745"/>
    <lineage>
        <taxon>Eukaryota</taxon>
        <taxon>Viridiplantae</taxon>
        <taxon>Chlorophyta</taxon>
        <taxon>core chlorophytes</taxon>
        <taxon>Chlorophyceae</taxon>
        <taxon>CS clade</taxon>
        <taxon>Chlamydomonadales</taxon>
        <taxon>Haematococcaceae</taxon>
        <taxon>Haematococcus</taxon>
    </lineage>
</organism>
<accession>A0A699ZD06</accession>
<protein>
    <submittedName>
        <fullName evidence="2">Thioredoxin domain-containing protein</fullName>
    </submittedName>
</protein>
<dbReference type="GO" id="GO:0015035">
    <property type="term" value="F:protein-disulfide reductase activity"/>
    <property type="evidence" value="ECO:0007669"/>
    <property type="project" value="TreeGrafter"/>
</dbReference>
<feature type="non-terminal residue" evidence="2">
    <location>
        <position position="136"/>
    </location>
</feature>
<evidence type="ECO:0000259" key="1">
    <source>
        <dbReference type="Pfam" id="PF00085"/>
    </source>
</evidence>
<dbReference type="InterPro" id="IPR036249">
    <property type="entry name" value="Thioredoxin-like_sf"/>
</dbReference>
<dbReference type="Pfam" id="PF00085">
    <property type="entry name" value="Thioredoxin"/>
    <property type="match status" value="1"/>
</dbReference>
<dbReference type="Gene3D" id="3.40.30.10">
    <property type="entry name" value="Glutaredoxin"/>
    <property type="match status" value="1"/>
</dbReference>
<name>A0A699ZD06_HAELA</name>
<evidence type="ECO:0000313" key="3">
    <source>
        <dbReference type="Proteomes" id="UP000485058"/>
    </source>
</evidence>
<dbReference type="InterPro" id="IPR013766">
    <property type="entry name" value="Thioredoxin_domain"/>
</dbReference>
<dbReference type="PANTHER" id="PTHR45815:SF3">
    <property type="entry name" value="PROTEIN DISULFIDE-ISOMERASE A6"/>
    <property type="match status" value="1"/>
</dbReference>
<sequence>SNNCLTTSRFSQKPHSLLVRDFARPKKRFADANQKREYVCIAAARPSEALYTSKDYVVPLTASNFNKLVDGSIGVAAVEFYAPWCGHCKSLAPHWAKVASSLKLFGPDQQKNPYTGEMTKEAIDYKGPRTAKMITS</sequence>
<evidence type="ECO:0000313" key="2">
    <source>
        <dbReference type="EMBL" id="GFH16898.1"/>
    </source>
</evidence>
<dbReference type="EMBL" id="BLLF01001068">
    <property type="protein sequence ID" value="GFH16898.1"/>
    <property type="molecule type" value="Genomic_DNA"/>
</dbReference>
<dbReference type="GO" id="GO:0034976">
    <property type="term" value="P:response to endoplasmic reticulum stress"/>
    <property type="evidence" value="ECO:0007669"/>
    <property type="project" value="TreeGrafter"/>
</dbReference>
<comment type="caution">
    <text evidence="2">The sequence shown here is derived from an EMBL/GenBank/DDBJ whole genome shotgun (WGS) entry which is preliminary data.</text>
</comment>
<feature type="non-terminal residue" evidence="2">
    <location>
        <position position="1"/>
    </location>
</feature>
<keyword evidence="3" id="KW-1185">Reference proteome</keyword>
<dbReference type="Proteomes" id="UP000485058">
    <property type="component" value="Unassembled WGS sequence"/>
</dbReference>
<dbReference type="AlphaFoldDB" id="A0A699ZD06"/>